<evidence type="ECO:0000313" key="1">
    <source>
        <dbReference type="EMBL" id="CAG8684780.1"/>
    </source>
</evidence>
<organism evidence="1 2">
    <name type="scientific">Ambispora gerdemannii</name>
    <dbReference type="NCBI Taxonomy" id="144530"/>
    <lineage>
        <taxon>Eukaryota</taxon>
        <taxon>Fungi</taxon>
        <taxon>Fungi incertae sedis</taxon>
        <taxon>Mucoromycota</taxon>
        <taxon>Glomeromycotina</taxon>
        <taxon>Glomeromycetes</taxon>
        <taxon>Archaeosporales</taxon>
        <taxon>Ambisporaceae</taxon>
        <taxon>Ambispora</taxon>
    </lineage>
</organism>
<sequence>QGVYSELSQNQQSDLRTILSGLLTLERKSLFLRMAKVFLSDILVGIELTKERIASLEQEN</sequence>
<dbReference type="Proteomes" id="UP000789831">
    <property type="component" value="Unassembled WGS sequence"/>
</dbReference>
<gene>
    <name evidence="1" type="ORF">AGERDE_LOCUS12826</name>
</gene>
<proteinExistence type="predicted"/>
<comment type="caution">
    <text evidence="1">The sequence shown here is derived from an EMBL/GenBank/DDBJ whole genome shotgun (WGS) entry which is preliminary data.</text>
</comment>
<name>A0A9N9ENR9_9GLOM</name>
<feature type="non-terminal residue" evidence="1">
    <location>
        <position position="1"/>
    </location>
</feature>
<reference evidence="1" key="1">
    <citation type="submission" date="2021-06" db="EMBL/GenBank/DDBJ databases">
        <authorList>
            <person name="Kallberg Y."/>
            <person name="Tangrot J."/>
            <person name="Rosling A."/>
        </authorList>
    </citation>
    <scope>NUCLEOTIDE SEQUENCE</scope>
    <source>
        <strain evidence="1">MT106</strain>
    </source>
</reference>
<accession>A0A9N9ENR9</accession>
<protein>
    <submittedName>
        <fullName evidence="1">3079_t:CDS:1</fullName>
    </submittedName>
</protein>
<evidence type="ECO:0000313" key="2">
    <source>
        <dbReference type="Proteomes" id="UP000789831"/>
    </source>
</evidence>
<dbReference type="AlphaFoldDB" id="A0A9N9ENR9"/>
<dbReference type="EMBL" id="CAJVPL010011698">
    <property type="protein sequence ID" value="CAG8684780.1"/>
    <property type="molecule type" value="Genomic_DNA"/>
</dbReference>
<keyword evidence="2" id="KW-1185">Reference proteome</keyword>